<gene>
    <name evidence="1" type="ORF">IHE55_11945</name>
</gene>
<protein>
    <recommendedName>
        <fullName evidence="3">DUF3558 domain-containing protein</fullName>
    </recommendedName>
</protein>
<reference evidence="1 2" key="1">
    <citation type="submission" date="2020-09" db="EMBL/GenBank/DDBJ databases">
        <title>Biosynthesis of the nuclear factor of activated T cells inhibitor NFAT-133 and its congeners in Streptomyces pactum.</title>
        <authorList>
            <person name="Zhou W."/>
            <person name="Posri P."/>
            <person name="Abugrain M.E."/>
            <person name="Weisberg A.J."/>
            <person name="Chang J.H."/>
            <person name="Mahmud T."/>
        </authorList>
    </citation>
    <scope>NUCLEOTIDE SEQUENCE [LARGE SCALE GENOMIC DNA]</scope>
    <source>
        <strain evidence="1 2">ATCC 27456</strain>
    </source>
</reference>
<organism evidence="1 2">
    <name type="scientific">Streptomyces pactum</name>
    <dbReference type="NCBI Taxonomy" id="68249"/>
    <lineage>
        <taxon>Bacteria</taxon>
        <taxon>Bacillati</taxon>
        <taxon>Actinomycetota</taxon>
        <taxon>Actinomycetes</taxon>
        <taxon>Kitasatosporales</taxon>
        <taxon>Streptomycetaceae</taxon>
        <taxon>Streptomyces</taxon>
    </lineage>
</organism>
<evidence type="ECO:0008006" key="3">
    <source>
        <dbReference type="Google" id="ProtNLM"/>
    </source>
</evidence>
<evidence type="ECO:0000313" key="1">
    <source>
        <dbReference type="EMBL" id="MBH5335468.1"/>
    </source>
</evidence>
<evidence type="ECO:0000313" key="2">
    <source>
        <dbReference type="Proteomes" id="UP000807371"/>
    </source>
</evidence>
<dbReference type="EMBL" id="JACYXC010000001">
    <property type="protein sequence ID" value="MBH5335468.1"/>
    <property type="molecule type" value="Genomic_DNA"/>
</dbReference>
<dbReference type="Proteomes" id="UP000807371">
    <property type="component" value="Unassembled WGS sequence"/>
</dbReference>
<accession>A0ABS0NJU4</accession>
<name>A0ABS0NJU4_9ACTN</name>
<keyword evidence="2" id="KW-1185">Reference proteome</keyword>
<dbReference type="RefSeq" id="WP_197989016.1">
    <property type="nucleotide sequence ID" value="NZ_JACYXC010000001.1"/>
</dbReference>
<comment type="caution">
    <text evidence="1">The sequence shown here is derived from an EMBL/GenBank/DDBJ whole genome shotgun (WGS) entry which is preliminary data.</text>
</comment>
<sequence length="315" mass="32357">MLATTGVAVALAAGVAGLIGSGGTDEEPPSGSSAAGAVATLGDPRTADPCGLLDAGALERFGDAELVTDYGAFDRCDVLLLDEGETVADVRLDFANDPAEPGSQVRTRRVGRVTVAEPRGGDGSCDRNLGLADGRQIWITAEREAPSAPDVCRLADAAVEHAVRRLNTGPVPRRPAAPPRDSLAHLNACRLLDPATAERATGHPLGRPDAGIGGWDCAWHGGAGGFFVEVDFDRDDGLGPDDGRPTVLAGRTAYVETGSGGSCVVRTGYRTYRNMDNRPTTELIVLTLSGPGPAARLCDRAEALGAGLAAGLPRS</sequence>
<proteinExistence type="predicted"/>